<name>A0ABR1JD55_9AGAR</name>
<organism evidence="1 2">
    <name type="scientific">Marasmiellus scandens</name>
    <dbReference type="NCBI Taxonomy" id="2682957"/>
    <lineage>
        <taxon>Eukaryota</taxon>
        <taxon>Fungi</taxon>
        <taxon>Dikarya</taxon>
        <taxon>Basidiomycota</taxon>
        <taxon>Agaricomycotina</taxon>
        <taxon>Agaricomycetes</taxon>
        <taxon>Agaricomycetidae</taxon>
        <taxon>Agaricales</taxon>
        <taxon>Marasmiineae</taxon>
        <taxon>Omphalotaceae</taxon>
        <taxon>Marasmiellus</taxon>
    </lineage>
</organism>
<accession>A0ABR1JD55</accession>
<dbReference type="Proteomes" id="UP001498398">
    <property type="component" value="Unassembled WGS sequence"/>
</dbReference>
<sequence>MNTQVLAISSTQTAALYRPGDISLSIVHDYPVPTPGKGEVLLKVLAAGGT</sequence>
<proteinExistence type="predicted"/>
<comment type="caution">
    <text evidence="1">The sequence shown here is derived from an EMBL/GenBank/DDBJ whole genome shotgun (WGS) entry which is preliminary data.</text>
</comment>
<reference evidence="1 2" key="1">
    <citation type="submission" date="2024-01" db="EMBL/GenBank/DDBJ databases">
        <title>A draft genome for the cacao thread blight pathogen Marasmiellus scandens.</title>
        <authorList>
            <person name="Baruah I.K."/>
            <person name="Leung J."/>
            <person name="Bukari Y."/>
            <person name="Amoako-Attah I."/>
            <person name="Meinhardt L.W."/>
            <person name="Bailey B.A."/>
            <person name="Cohen S.P."/>
        </authorList>
    </citation>
    <scope>NUCLEOTIDE SEQUENCE [LARGE SCALE GENOMIC DNA]</scope>
    <source>
        <strain evidence="1 2">GH-19</strain>
    </source>
</reference>
<dbReference type="EMBL" id="JBANRG010000017">
    <property type="protein sequence ID" value="KAK7458712.1"/>
    <property type="molecule type" value="Genomic_DNA"/>
</dbReference>
<evidence type="ECO:0000313" key="1">
    <source>
        <dbReference type="EMBL" id="KAK7458712.1"/>
    </source>
</evidence>
<dbReference type="SUPFAM" id="SSF50129">
    <property type="entry name" value="GroES-like"/>
    <property type="match status" value="1"/>
</dbReference>
<evidence type="ECO:0000313" key="2">
    <source>
        <dbReference type="Proteomes" id="UP001498398"/>
    </source>
</evidence>
<keyword evidence="2" id="KW-1185">Reference proteome</keyword>
<dbReference type="Gene3D" id="3.90.180.10">
    <property type="entry name" value="Medium-chain alcohol dehydrogenases, catalytic domain"/>
    <property type="match status" value="1"/>
</dbReference>
<protein>
    <submittedName>
        <fullName evidence="1">Uncharacterized protein</fullName>
    </submittedName>
</protein>
<dbReference type="InterPro" id="IPR011032">
    <property type="entry name" value="GroES-like_sf"/>
</dbReference>
<gene>
    <name evidence="1" type="ORF">VKT23_009711</name>
</gene>